<evidence type="ECO:0000256" key="1">
    <source>
        <dbReference type="SAM" id="MobiDB-lite"/>
    </source>
</evidence>
<feature type="region of interest" description="Disordered" evidence="1">
    <location>
        <begin position="198"/>
        <end position="243"/>
    </location>
</feature>
<accession>A0AAD3DEC2</accession>
<organism evidence="3 4">
    <name type="scientific">Astrephomene gubernaculifera</name>
    <dbReference type="NCBI Taxonomy" id="47775"/>
    <lineage>
        <taxon>Eukaryota</taxon>
        <taxon>Viridiplantae</taxon>
        <taxon>Chlorophyta</taxon>
        <taxon>core chlorophytes</taxon>
        <taxon>Chlorophyceae</taxon>
        <taxon>CS clade</taxon>
        <taxon>Chlamydomonadales</taxon>
        <taxon>Astrephomenaceae</taxon>
        <taxon>Astrephomene</taxon>
    </lineage>
</organism>
<feature type="transmembrane region" description="Helical" evidence="2">
    <location>
        <begin position="411"/>
        <end position="432"/>
    </location>
</feature>
<comment type="caution">
    <text evidence="3">The sequence shown here is derived from an EMBL/GenBank/DDBJ whole genome shotgun (WGS) entry which is preliminary data.</text>
</comment>
<protein>
    <submittedName>
        <fullName evidence="3">Uncharacterized protein</fullName>
    </submittedName>
</protein>
<keyword evidence="4" id="KW-1185">Reference proteome</keyword>
<feature type="non-terminal residue" evidence="3">
    <location>
        <position position="435"/>
    </location>
</feature>
<feature type="compositionally biased region" description="Low complexity" evidence="1">
    <location>
        <begin position="333"/>
        <end position="342"/>
    </location>
</feature>
<feature type="compositionally biased region" description="Low complexity" evidence="1">
    <location>
        <begin position="391"/>
        <end position="403"/>
    </location>
</feature>
<dbReference type="Proteomes" id="UP001054857">
    <property type="component" value="Unassembled WGS sequence"/>
</dbReference>
<evidence type="ECO:0000313" key="4">
    <source>
        <dbReference type="Proteomes" id="UP001054857"/>
    </source>
</evidence>
<feature type="compositionally biased region" description="Low complexity" evidence="1">
    <location>
        <begin position="218"/>
        <end position="242"/>
    </location>
</feature>
<feature type="region of interest" description="Disordered" evidence="1">
    <location>
        <begin position="306"/>
        <end position="412"/>
    </location>
</feature>
<sequence>MDGRPVVRIFVPFGQQAQSVTGSSASCRLHSCGLDIYIHNLKEQVEGTVIFSEAEYVVRVSWLQAENDIIQCAPPLSHHPDSAKLSSSRRGSTVQPGPCQPFMTLLGWDLVTWRGRTTAVPQKVLVRVPDAIPGREGLQQGCHQLQVFLYDRTSWRRVAEAEGAMGASACAGAPERRLAPPLPLRLALRPIGNPELRLTQGLTRGPGSVAWSKPTDPGPATAHSSASAAPSAPSAAGAGAPSAPVPCHAGAAGAGAAAGGGWWWWWWQRVALRAAEGLTAHTATGRHVQYMAACLATLRQLLYDSHRAPPPPPAPAPTACSPALPHWTDRTPHSQPQQHSPSQPQPHHRRGRCGGGAGGAMHLAPVSRAAQQATHPRGAPECSALPPPPQQRLHPQQSHQQRQQTRDCGRAGAGAGAVVGCALLSLVLQLVLGPL</sequence>
<reference evidence="3 4" key="1">
    <citation type="journal article" date="2021" name="Sci. Rep.">
        <title>Genome sequencing of the multicellular alga Astrephomene provides insights into convergent evolution of germ-soma differentiation.</title>
        <authorList>
            <person name="Yamashita S."/>
            <person name="Yamamoto K."/>
            <person name="Matsuzaki R."/>
            <person name="Suzuki S."/>
            <person name="Yamaguchi H."/>
            <person name="Hirooka S."/>
            <person name="Minakuchi Y."/>
            <person name="Miyagishima S."/>
            <person name="Kawachi M."/>
            <person name="Toyoda A."/>
            <person name="Nozaki H."/>
        </authorList>
    </citation>
    <scope>NUCLEOTIDE SEQUENCE [LARGE SCALE GENOMIC DNA]</scope>
    <source>
        <strain evidence="3 4">NIES-4017</strain>
    </source>
</reference>
<proteinExistence type="predicted"/>
<keyword evidence="2" id="KW-0812">Transmembrane</keyword>
<keyword evidence="2" id="KW-0472">Membrane</keyword>
<dbReference type="AlphaFoldDB" id="A0AAD3DEC2"/>
<gene>
    <name evidence="3" type="ORF">Agub_g781</name>
</gene>
<evidence type="ECO:0000313" key="3">
    <source>
        <dbReference type="EMBL" id="GFR40215.1"/>
    </source>
</evidence>
<name>A0AAD3DEC2_9CHLO</name>
<evidence type="ECO:0000256" key="2">
    <source>
        <dbReference type="SAM" id="Phobius"/>
    </source>
</evidence>
<dbReference type="EMBL" id="BMAR01000001">
    <property type="protein sequence ID" value="GFR40215.1"/>
    <property type="molecule type" value="Genomic_DNA"/>
</dbReference>
<dbReference type="PROSITE" id="PS51257">
    <property type="entry name" value="PROKAR_LIPOPROTEIN"/>
    <property type="match status" value="1"/>
</dbReference>
<keyword evidence="2" id="KW-1133">Transmembrane helix</keyword>